<sequence length="80" mass="9587">MEPVVKPRMAPLLGRKFLMKPNLELLSEMKWFMSVFFIFAPSKLNLFYFRTPSIKVTTSLIKLIKMLFHLVHYTLPRYHL</sequence>
<evidence type="ECO:0000313" key="2">
    <source>
        <dbReference type="Proteomes" id="UP000472521"/>
    </source>
</evidence>
<comment type="caution">
    <text evidence="1">The sequence shown here is derived from an EMBL/GenBank/DDBJ whole genome shotgun (WGS) entry which is preliminary data.</text>
</comment>
<name>A0A6B4BIE1_CLOBO</name>
<proteinExistence type="predicted"/>
<dbReference type="Proteomes" id="UP000472521">
    <property type="component" value="Unassembled WGS sequence"/>
</dbReference>
<reference evidence="1 2" key="1">
    <citation type="submission" date="2019-04" db="EMBL/GenBank/DDBJ databases">
        <title>Genome sequencing of Clostridium botulinum Groups I-IV and Clostridium butyricum.</title>
        <authorList>
            <person name="Brunt J."/>
            <person name="Van Vliet A.H.M."/>
            <person name="Stringer S.C."/>
            <person name="Carter A.T."/>
            <person name="Peck M.W."/>
        </authorList>
    </citation>
    <scope>NUCLEOTIDE SEQUENCE [LARGE SCALE GENOMIC DNA]</scope>
    <source>
        <strain evidence="1 2">IFR 18/054</strain>
    </source>
</reference>
<protein>
    <submittedName>
        <fullName evidence="1">Uncharacterized protein</fullName>
    </submittedName>
</protein>
<dbReference type="EMBL" id="SWND01000001">
    <property type="protein sequence ID" value="NFF00486.1"/>
    <property type="molecule type" value="Genomic_DNA"/>
</dbReference>
<gene>
    <name evidence="1" type="ORF">FCV25_01595</name>
</gene>
<accession>A0A6B4BIE1</accession>
<dbReference type="AlphaFoldDB" id="A0A6B4BIE1"/>
<evidence type="ECO:0000313" key="1">
    <source>
        <dbReference type="EMBL" id="NFF00486.1"/>
    </source>
</evidence>
<organism evidence="1 2">
    <name type="scientific">Clostridium botulinum</name>
    <dbReference type="NCBI Taxonomy" id="1491"/>
    <lineage>
        <taxon>Bacteria</taxon>
        <taxon>Bacillati</taxon>
        <taxon>Bacillota</taxon>
        <taxon>Clostridia</taxon>
        <taxon>Eubacteriales</taxon>
        <taxon>Clostridiaceae</taxon>
        <taxon>Clostridium</taxon>
    </lineage>
</organism>